<dbReference type="EMBL" id="LAZR01014272">
    <property type="protein sequence ID" value="KKM18206.1"/>
    <property type="molecule type" value="Genomic_DNA"/>
</dbReference>
<sequence length="48" mass="5912">MILQNGKKLKYHKWREKVAGPTKTLDVKELEVFWPTIKRTPRRNHPWR</sequence>
<organism evidence="1">
    <name type="scientific">marine sediment metagenome</name>
    <dbReference type="NCBI Taxonomy" id="412755"/>
    <lineage>
        <taxon>unclassified sequences</taxon>
        <taxon>metagenomes</taxon>
        <taxon>ecological metagenomes</taxon>
    </lineage>
</organism>
<reference evidence="1" key="1">
    <citation type="journal article" date="2015" name="Nature">
        <title>Complex archaea that bridge the gap between prokaryotes and eukaryotes.</title>
        <authorList>
            <person name="Spang A."/>
            <person name="Saw J.H."/>
            <person name="Jorgensen S.L."/>
            <person name="Zaremba-Niedzwiedzka K."/>
            <person name="Martijn J."/>
            <person name="Lind A.E."/>
            <person name="van Eijk R."/>
            <person name="Schleper C."/>
            <person name="Guy L."/>
            <person name="Ettema T.J."/>
        </authorList>
    </citation>
    <scope>NUCLEOTIDE SEQUENCE</scope>
</reference>
<proteinExistence type="predicted"/>
<comment type="caution">
    <text evidence="1">The sequence shown here is derived from an EMBL/GenBank/DDBJ whole genome shotgun (WGS) entry which is preliminary data.</text>
</comment>
<dbReference type="AlphaFoldDB" id="A0A0F9HS38"/>
<protein>
    <submittedName>
        <fullName evidence="1">Uncharacterized protein</fullName>
    </submittedName>
</protein>
<name>A0A0F9HS38_9ZZZZ</name>
<gene>
    <name evidence="1" type="ORF">LCGC14_1668040</name>
</gene>
<accession>A0A0F9HS38</accession>
<evidence type="ECO:0000313" key="1">
    <source>
        <dbReference type="EMBL" id="KKM18206.1"/>
    </source>
</evidence>